<dbReference type="InterPro" id="IPR011604">
    <property type="entry name" value="PDDEXK-like_dom_sf"/>
</dbReference>
<reference evidence="1" key="1">
    <citation type="journal article" date="2020" name="mSystems">
        <title>Genome- and Community-Level Interaction Insights into Carbon Utilization and Element Cycling Functions of Hydrothermarchaeota in Hydrothermal Sediment.</title>
        <authorList>
            <person name="Zhou Z."/>
            <person name="Liu Y."/>
            <person name="Xu W."/>
            <person name="Pan J."/>
            <person name="Luo Z.H."/>
            <person name="Li M."/>
        </authorList>
    </citation>
    <scope>NUCLEOTIDE SEQUENCE [LARGE SCALE GENOMIC DNA]</scope>
    <source>
        <strain evidence="1">SpSt-757</strain>
    </source>
</reference>
<gene>
    <name evidence="1" type="ORF">ENV41_03810</name>
</gene>
<protein>
    <recommendedName>
        <fullName evidence="2">YqaJ viral recombinase domain-containing protein</fullName>
    </recommendedName>
</protein>
<evidence type="ECO:0000313" key="1">
    <source>
        <dbReference type="EMBL" id="HFZ09237.1"/>
    </source>
</evidence>
<comment type="caution">
    <text evidence="1">The sequence shown here is derived from an EMBL/GenBank/DDBJ whole genome shotgun (WGS) entry which is preliminary data.</text>
</comment>
<dbReference type="SUPFAM" id="SSF52980">
    <property type="entry name" value="Restriction endonuclease-like"/>
    <property type="match status" value="1"/>
</dbReference>
<accession>A0A7V3N5U6</accession>
<organism evidence="1">
    <name type="scientific">candidate division CPR3 bacterium</name>
    <dbReference type="NCBI Taxonomy" id="2268181"/>
    <lineage>
        <taxon>Bacteria</taxon>
        <taxon>Bacteria division CPR3</taxon>
    </lineage>
</organism>
<evidence type="ECO:0008006" key="2">
    <source>
        <dbReference type="Google" id="ProtNLM"/>
    </source>
</evidence>
<dbReference type="Gene3D" id="3.90.320.10">
    <property type="match status" value="1"/>
</dbReference>
<proteinExistence type="predicted"/>
<name>A0A7V3N5U6_UNCC3</name>
<dbReference type="InterPro" id="IPR011335">
    <property type="entry name" value="Restrct_endonuc-II-like"/>
</dbReference>
<dbReference type="EMBL" id="DTGG01000121">
    <property type="protein sequence ID" value="HFZ09237.1"/>
    <property type="molecule type" value="Genomic_DNA"/>
</dbReference>
<dbReference type="AlphaFoldDB" id="A0A7V3N5U6"/>
<sequence length="188" mass="22686">MKIDELLYNYINQETKEPRQLGRYWSSDLYSIVKGYLTPENFFESSKVDLEGCKKMITGVAFENMLNQIFTEMKINYEYQVKKEYQVNDEIVLVAKPDFVFPNFILETKFPFSLVKNNEIPLRYKAQCEAYYRIFNYKDVYLGVFKVPFDVDFIRYNPSHWLWKKILNSLTEFHQKLKIYVQKNPKNL</sequence>